<evidence type="ECO:0000256" key="2">
    <source>
        <dbReference type="ARBA" id="ARBA00022512"/>
    </source>
</evidence>
<evidence type="ECO:0000256" key="4">
    <source>
        <dbReference type="ARBA" id="ARBA00022729"/>
    </source>
</evidence>
<dbReference type="Proteomes" id="UP000092555">
    <property type="component" value="Unassembled WGS sequence"/>
</dbReference>
<gene>
    <name evidence="8" type="ORF">METBIDRAFT_10716</name>
</gene>
<dbReference type="EMBL" id="LXTC01000002">
    <property type="protein sequence ID" value="OBA21787.1"/>
    <property type="molecule type" value="Genomic_DNA"/>
</dbReference>
<evidence type="ECO:0000256" key="5">
    <source>
        <dbReference type="ARBA" id="ARBA00023180"/>
    </source>
</evidence>
<proteinExistence type="predicted"/>
<evidence type="ECO:0000256" key="3">
    <source>
        <dbReference type="ARBA" id="ARBA00022525"/>
    </source>
</evidence>
<keyword evidence="3" id="KW-0964">Secreted</keyword>
<feature type="signal peptide" evidence="6">
    <location>
        <begin position="1"/>
        <end position="20"/>
    </location>
</feature>
<reference evidence="8 9" key="1">
    <citation type="submission" date="2016-05" db="EMBL/GenBank/DDBJ databases">
        <title>Comparative genomics of biotechnologically important yeasts.</title>
        <authorList>
            <consortium name="DOE Joint Genome Institute"/>
            <person name="Riley R."/>
            <person name="Haridas S."/>
            <person name="Wolfe K.H."/>
            <person name="Lopes M.R."/>
            <person name="Hittinger C.T."/>
            <person name="Goker M."/>
            <person name="Salamov A."/>
            <person name="Wisecaver J."/>
            <person name="Long T.M."/>
            <person name="Aerts A.L."/>
            <person name="Barry K."/>
            <person name="Choi C."/>
            <person name="Clum A."/>
            <person name="Coughlan A.Y."/>
            <person name="Deshpande S."/>
            <person name="Douglass A.P."/>
            <person name="Hanson S.J."/>
            <person name="Klenk H.-P."/>
            <person name="LaButti K."/>
            <person name="Lapidus A."/>
            <person name="Lindquist E."/>
            <person name="Lipzen A."/>
            <person name="Meier-kolthoff J.P."/>
            <person name="Ohm R.A."/>
            <person name="Otillar R.P."/>
            <person name="Pangilinan J."/>
            <person name="Peng Y."/>
            <person name="Rokas A."/>
            <person name="Rosa C.A."/>
            <person name="Scheuner C."/>
            <person name="Sibirny A.A."/>
            <person name="Slot J.C."/>
            <person name="Stielow J.B."/>
            <person name="Sun H."/>
            <person name="Kurtzman C.P."/>
            <person name="Blackwell M."/>
            <person name="Grigoriev I.V."/>
            <person name="Jeffries T.W."/>
        </authorList>
    </citation>
    <scope>NUCLEOTIDE SEQUENCE [LARGE SCALE GENOMIC DNA]</scope>
    <source>
        <strain evidence="8 9">NRRL YB-4993</strain>
    </source>
</reference>
<evidence type="ECO:0000259" key="7">
    <source>
        <dbReference type="Pfam" id="PF11765"/>
    </source>
</evidence>
<dbReference type="InterPro" id="IPR021031">
    <property type="entry name" value="Hyphal-reg_cell_wall_N"/>
</dbReference>
<comment type="caution">
    <text evidence="8">The sequence shown here is derived from an EMBL/GenBank/DDBJ whole genome shotgun (WGS) entry which is preliminary data.</text>
</comment>
<dbReference type="STRING" id="869754.A0A1A0HD26"/>
<dbReference type="OrthoDB" id="4022214at2759"/>
<protein>
    <recommendedName>
        <fullName evidence="7">Hyphally-regulated cell wall protein N-terminal domain-containing protein</fullName>
    </recommendedName>
</protein>
<evidence type="ECO:0000256" key="1">
    <source>
        <dbReference type="ARBA" id="ARBA00004191"/>
    </source>
</evidence>
<keyword evidence="5" id="KW-0325">Glycoprotein</keyword>
<name>A0A1A0HD26_9ASCO</name>
<accession>A0A1A0HD26</accession>
<dbReference type="AlphaFoldDB" id="A0A1A0HD26"/>
<comment type="subcellular location">
    <subcellularLocation>
        <location evidence="1">Secreted</location>
        <location evidence="1">Cell wall</location>
    </subcellularLocation>
</comment>
<dbReference type="RefSeq" id="XP_018712283.1">
    <property type="nucleotide sequence ID" value="XM_018853832.1"/>
</dbReference>
<feature type="chain" id="PRO_5008508823" description="Hyphally-regulated cell wall protein N-terminal domain-containing protein" evidence="6">
    <location>
        <begin position="21"/>
        <end position="344"/>
    </location>
</feature>
<organism evidence="8 9">
    <name type="scientific">Metschnikowia bicuspidata var. bicuspidata NRRL YB-4993</name>
    <dbReference type="NCBI Taxonomy" id="869754"/>
    <lineage>
        <taxon>Eukaryota</taxon>
        <taxon>Fungi</taxon>
        <taxon>Dikarya</taxon>
        <taxon>Ascomycota</taxon>
        <taxon>Saccharomycotina</taxon>
        <taxon>Pichiomycetes</taxon>
        <taxon>Metschnikowiaceae</taxon>
        <taxon>Metschnikowia</taxon>
    </lineage>
</organism>
<keyword evidence="9" id="KW-1185">Reference proteome</keyword>
<keyword evidence="4 6" id="KW-0732">Signal</keyword>
<dbReference type="Pfam" id="PF11765">
    <property type="entry name" value="Hyphal_reg_CWP"/>
    <property type="match status" value="1"/>
</dbReference>
<feature type="domain" description="Hyphally-regulated cell wall protein N-terminal" evidence="7">
    <location>
        <begin position="12"/>
        <end position="332"/>
    </location>
</feature>
<dbReference type="GeneID" id="30026808"/>
<evidence type="ECO:0000313" key="9">
    <source>
        <dbReference type="Proteomes" id="UP000092555"/>
    </source>
</evidence>
<evidence type="ECO:0000313" key="8">
    <source>
        <dbReference type="EMBL" id="OBA21787.1"/>
    </source>
</evidence>
<dbReference type="GO" id="GO:0009277">
    <property type="term" value="C:fungal-type cell wall"/>
    <property type="evidence" value="ECO:0007669"/>
    <property type="project" value="UniProtKB-ARBA"/>
</dbReference>
<sequence length="344" mass="37317">MKLNTCVTTVVFYLLSLVFAVYIRSNTTKTEPNLLFDNLNIAERAYLSIVNCMDVDLGHYVLNEGDLYVTNTNGVSVRMIGQDFQNHGIISFNSFLSQGDHSTYHIAPKAYFSNSGEMFFGISSAPDDISPFIVTSEAGWRNQGMMVFRKEVVSTASLILGASGERPSTIVNDGSICLYNTFWQTSTSILGDGCIKVDHGSILDLNFAGGHSVAKNQTFLLESPGSVFRITGVDEDLPSVPVIKVGGLGDGNAIDFDFSLNATRSFVYSLEKVSIMGLSESPLIKIEIGPGYVLESLVLSTGPIGSRLSYELPVPHGHVHVCRCQSEFPDIPETPIVPLSSCMA</sequence>
<evidence type="ECO:0000256" key="6">
    <source>
        <dbReference type="SAM" id="SignalP"/>
    </source>
</evidence>
<keyword evidence="2" id="KW-0134">Cell wall</keyword>